<dbReference type="InterPro" id="IPR000073">
    <property type="entry name" value="AB_hydrolase_1"/>
</dbReference>
<feature type="domain" description="AB hydrolase-1" evidence="1">
    <location>
        <begin position="28"/>
        <end position="262"/>
    </location>
</feature>
<dbReference type="EMBL" id="JBHTIK010000005">
    <property type="protein sequence ID" value="MFD0848907.1"/>
    <property type="molecule type" value="Genomic_DNA"/>
</dbReference>
<dbReference type="GO" id="GO:0016787">
    <property type="term" value="F:hydrolase activity"/>
    <property type="evidence" value="ECO:0007669"/>
    <property type="project" value="UniProtKB-KW"/>
</dbReference>
<dbReference type="InterPro" id="IPR029058">
    <property type="entry name" value="AB_hydrolase_fold"/>
</dbReference>
<proteinExistence type="predicted"/>
<keyword evidence="2" id="KW-0378">Hydrolase</keyword>
<evidence type="ECO:0000259" key="1">
    <source>
        <dbReference type="Pfam" id="PF00561"/>
    </source>
</evidence>
<dbReference type="SUPFAM" id="SSF53474">
    <property type="entry name" value="alpha/beta-Hydrolases"/>
    <property type="match status" value="1"/>
</dbReference>
<organism evidence="2 3">
    <name type="scientific">Sphingosinicella xenopeptidilytica</name>
    <dbReference type="NCBI Taxonomy" id="364098"/>
    <lineage>
        <taxon>Bacteria</taxon>
        <taxon>Pseudomonadati</taxon>
        <taxon>Pseudomonadota</taxon>
        <taxon>Alphaproteobacteria</taxon>
        <taxon>Sphingomonadales</taxon>
        <taxon>Sphingosinicellaceae</taxon>
        <taxon>Sphingosinicella</taxon>
    </lineage>
</organism>
<reference evidence="3" key="1">
    <citation type="journal article" date="2019" name="Int. J. Syst. Evol. Microbiol.">
        <title>The Global Catalogue of Microorganisms (GCM) 10K type strain sequencing project: providing services to taxonomists for standard genome sequencing and annotation.</title>
        <authorList>
            <consortium name="The Broad Institute Genomics Platform"/>
            <consortium name="The Broad Institute Genome Sequencing Center for Infectious Disease"/>
            <person name="Wu L."/>
            <person name="Ma J."/>
        </authorList>
    </citation>
    <scope>NUCLEOTIDE SEQUENCE [LARGE SCALE GENOMIC DNA]</scope>
    <source>
        <strain evidence="3">CCUG 52537</strain>
    </source>
</reference>
<keyword evidence="3" id="KW-1185">Reference proteome</keyword>
<gene>
    <name evidence="2" type="ORF">ACFQ00_11275</name>
</gene>
<dbReference type="RefSeq" id="WP_381490493.1">
    <property type="nucleotide sequence ID" value="NZ_JBHTIK010000005.1"/>
</dbReference>
<protein>
    <submittedName>
        <fullName evidence="2">Alpha/beta fold hydrolase</fullName>
    </submittedName>
</protein>
<accession>A0ABW3C443</accession>
<dbReference type="Proteomes" id="UP001597124">
    <property type="component" value="Unassembled WGS sequence"/>
</dbReference>
<name>A0ABW3C443_SPHXN</name>
<dbReference type="PANTHER" id="PTHR43798:SF33">
    <property type="entry name" value="HYDROLASE, PUTATIVE (AFU_ORTHOLOGUE AFUA_2G14860)-RELATED"/>
    <property type="match status" value="1"/>
</dbReference>
<evidence type="ECO:0000313" key="3">
    <source>
        <dbReference type="Proteomes" id="UP001597124"/>
    </source>
</evidence>
<sequence length="286" mass="30191">MTGSDDISRVDLGPVSLAWREEGSGTEPVLCIHGSWDDHGSWDGVVQALAGDFRIIRYDRRGHSASTAPPGQGRLGEDVEDAAGLLAALGIEAAHVIGHSYGATIAIMLAARFPARVRSLMLHEPPVFALLAGDESEALRAEAAGLMKQAAELLTRGETEEGARLFIERVAFGEGTWDTLFDGAARAAILNNAHTWLDQFHDPERLAVDVGALAGFHGPITMSTGTGTLPAYTAVVERIAARLPAMNVAPVDGGHGAHISHPRCFAEAFRGHMRRVHSAALATASG</sequence>
<dbReference type="InterPro" id="IPR050266">
    <property type="entry name" value="AB_hydrolase_sf"/>
</dbReference>
<dbReference type="Gene3D" id="3.40.50.1820">
    <property type="entry name" value="alpha/beta hydrolase"/>
    <property type="match status" value="1"/>
</dbReference>
<comment type="caution">
    <text evidence="2">The sequence shown here is derived from an EMBL/GenBank/DDBJ whole genome shotgun (WGS) entry which is preliminary data.</text>
</comment>
<dbReference type="Pfam" id="PF00561">
    <property type="entry name" value="Abhydrolase_1"/>
    <property type="match status" value="1"/>
</dbReference>
<evidence type="ECO:0000313" key="2">
    <source>
        <dbReference type="EMBL" id="MFD0848907.1"/>
    </source>
</evidence>
<dbReference type="PRINTS" id="PR00111">
    <property type="entry name" value="ABHYDROLASE"/>
</dbReference>
<dbReference type="PANTHER" id="PTHR43798">
    <property type="entry name" value="MONOACYLGLYCEROL LIPASE"/>
    <property type="match status" value="1"/>
</dbReference>